<organism evidence="2 3">
    <name type="scientific">Eumeta variegata</name>
    <name type="common">Bagworm moth</name>
    <name type="synonym">Eumeta japonica</name>
    <dbReference type="NCBI Taxonomy" id="151549"/>
    <lineage>
        <taxon>Eukaryota</taxon>
        <taxon>Metazoa</taxon>
        <taxon>Ecdysozoa</taxon>
        <taxon>Arthropoda</taxon>
        <taxon>Hexapoda</taxon>
        <taxon>Insecta</taxon>
        <taxon>Pterygota</taxon>
        <taxon>Neoptera</taxon>
        <taxon>Endopterygota</taxon>
        <taxon>Lepidoptera</taxon>
        <taxon>Glossata</taxon>
        <taxon>Ditrysia</taxon>
        <taxon>Tineoidea</taxon>
        <taxon>Psychidae</taxon>
        <taxon>Oiketicinae</taxon>
        <taxon>Eumeta</taxon>
    </lineage>
</organism>
<keyword evidence="1" id="KW-0472">Membrane</keyword>
<evidence type="ECO:0000256" key="1">
    <source>
        <dbReference type="SAM" id="Phobius"/>
    </source>
</evidence>
<protein>
    <submittedName>
        <fullName evidence="2">Uncharacterized protein</fullName>
    </submittedName>
</protein>
<evidence type="ECO:0000313" key="2">
    <source>
        <dbReference type="EMBL" id="GBP51140.1"/>
    </source>
</evidence>
<keyword evidence="1" id="KW-0812">Transmembrane</keyword>
<proteinExistence type="predicted"/>
<dbReference type="EMBL" id="BGZK01000575">
    <property type="protein sequence ID" value="GBP51140.1"/>
    <property type="molecule type" value="Genomic_DNA"/>
</dbReference>
<gene>
    <name evidence="2" type="ORF">EVAR_33891_1</name>
</gene>
<keyword evidence="3" id="KW-1185">Reference proteome</keyword>
<evidence type="ECO:0000313" key="3">
    <source>
        <dbReference type="Proteomes" id="UP000299102"/>
    </source>
</evidence>
<dbReference type="Proteomes" id="UP000299102">
    <property type="component" value="Unassembled WGS sequence"/>
</dbReference>
<name>A0A4C1WJX0_EUMVA</name>
<accession>A0A4C1WJX0</accession>
<dbReference type="AlphaFoldDB" id="A0A4C1WJX0"/>
<reference evidence="2 3" key="1">
    <citation type="journal article" date="2019" name="Commun. Biol.">
        <title>The bagworm genome reveals a unique fibroin gene that provides high tensile strength.</title>
        <authorList>
            <person name="Kono N."/>
            <person name="Nakamura H."/>
            <person name="Ohtoshi R."/>
            <person name="Tomita M."/>
            <person name="Numata K."/>
            <person name="Arakawa K."/>
        </authorList>
    </citation>
    <scope>NUCLEOTIDE SEQUENCE [LARGE SCALE GENOMIC DNA]</scope>
</reference>
<comment type="caution">
    <text evidence="2">The sequence shown here is derived from an EMBL/GenBank/DDBJ whole genome shotgun (WGS) entry which is preliminary data.</text>
</comment>
<feature type="transmembrane region" description="Helical" evidence="1">
    <location>
        <begin position="39"/>
        <end position="62"/>
    </location>
</feature>
<keyword evidence="1" id="KW-1133">Transmembrane helix</keyword>
<sequence>MPTHKTRLWPYTAGRVRTQIVSAVFARGATAGKLAKTAVLYPFIVIVTAFIVIAGPPLKALFRSPYARHVRGCILMQTLESGALIAEAPKQHRAYQRDKSAGEPSERWSPLPWTLVTHSIGALPAS</sequence>